<evidence type="ECO:0000313" key="3">
    <source>
        <dbReference type="Proteomes" id="UP000094626"/>
    </source>
</evidence>
<dbReference type="KEGG" id="nre:BES08_27880"/>
<dbReference type="AlphaFoldDB" id="A0A1D8AEU7"/>
<dbReference type="Gene3D" id="3.50.50.60">
    <property type="entry name" value="FAD/NAD(P)-binding domain"/>
    <property type="match status" value="1"/>
</dbReference>
<dbReference type="InterPro" id="IPR036188">
    <property type="entry name" value="FAD/NAD-bd_sf"/>
</dbReference>
<dbReference type="Proteomes" id="UP000094626">
    <property type="component" value="Plasmid pSA2"/>
</dbReference>
<proteinExistence type="predicted"/>
<evidence type="ECO:0000259" key="1">
    <source>
        <dbReference type="Pfam" id="PF02852"/>
    </source>
</evidence>
<dbReference type="PANTHER" id="PTHR43014:SF4">
    <property type="entry name" value="PYRIDINE NUCLEOTIDE-DISULFIDE OXIDOREDUCTASE RCLA-RELATED"/>
    <property type="match status" value="1"/>
</dbReference>
<keyword evidence="2" id="KW-0614">Plasmid</keyword>
<accession>A0A1D8AEU7</accession>
<dbReference type="EMBL" id="CP017077">
    <property type="protein sequence ID" value="AOR80654.1"/>
    <property type="molecule type" value="Genomic_DNA"/>
</dbReference>
<organism evidence="2 3">
    <name type="scientific">Novosphingobium resinovorum</name>
    <dbReference type="NCBI Taxonomy" id="158500"/>
    <lineage>
        <taxon>Bacteria</taxon>
        <taxon>Pseudomonadati</taxon>
        <taxon>Pseudomonadota</taxon>
        <taxon>Alphaproteobacteria</taxon>
        <taxon>Sphingomonadales</taxon>
        <taxon>Sphingomonadaceae</taxon>
        <taxon>Novosphingobium</taxon>
    </lineage>
</organism>
<feature type="domain" description="Pyridine nucleotide-disulphide oxidoreductase dimerisation" evidence="1">
    <location>
        <begin position="43"/>
        <end position="141"/>
    </location>
</feature>
<protein>
    <recommendedName>
        <fullName evidence="1">Pyridine nucleotide-disulphide oxidoreductase dimerisation domain-containing protein</fullName>
    </recommendedName>
</protein>
<dbReference type="InterPro" id="IPR004099">
    <property type="entry name" value="Pyr_nucl-diS_OxRdtase_dimer"/>
</dbReference>
<keyword evidence="3" id="KW-1185">Reference proteome</keyword>
<geneLocation type="plasmid" evidence="2 3">
    <name>pSA2</name>
</geneLocation>
<reference evidence="3" key="1">
    <citation type="journal article" date="2017" name="J. Biotechnol.">
        <title>Complete genome sequence of Novosphingobium resinovorum SA1, a versatile xenobiotic-degrading bacterium capable of utilizing sulfanilic acid.</title>
        <authorList>
            <person name="Hegedus B."/>
            <person name="Kos P.B."/>
            <person name="Balint B."/>
            <person name="Maroti G."/>
            <person name="Gan H.M."/>
            <person name="Perei K."/>
            <person name="Rakhely G."/>
        </authorList>
    </citation>
    <scope>NUCLEOTIDE SEQUENCE [LARGE SCALE GENOMIC DNA]</scope>
    <source>
        <strain evidence="3">SA1</strain>
    </source>
</reference>
<dbReference type="SUPFAM" id="SSF55424">
    <property type="entry name" value="FAD/NAD-linked reductases, dimerisation (C-terminal) domain"/>
    <property type="match status" value="1"/>
</dbReference>
<evidence type="ECO:0000313" key="2">
    <source>
        <dbReference type="EMBL" id="AOR80654.1"/>
    </source>
</evidence>
<dbReference type="GO" id="GO:0003955">
    <property type="term" value="F:NAD(P)H dehydrogenase (quinone) activity"/>
    <property type="evidence" value="ECO:0007669"/>
    <property type="project" value="TreeGrafter"/>
</dbReference>
<dbReference type="Gene3D" id="3.30.390.30">
    <property type="match status" value="1"/>
</dbReference>
<dbReference type="Pfam" id="PF02852">
    <property type="entry name" value="Pyr_redox_dim"/>
    <property type="match status" value="1"/>
</dbReference>
<dbReference type="GO" id="GO:0050660">
    <property type="term" value="F:flavin adenine dinucleotide binding"/>
    <property type="evidence" value="ECO:0007669"/>
    <property type="project" value="TreeGrafter"/>
</dbReference>
<name>A0A1D8AEU7_9SPHN</name>
<dbReference type="PANTHER" id="PTHR43014">
    <property type="entry name" value="MERCURIC REDUCTASE"/>
    <property type="match status" value="1"/>
</dbReference>
<dbReference type="InterPro" id="IPR016156">
    <property type="entry name" value="FAD/NAD-linked_Rdtase_dimer_sf"/>
</dbReference>
<sequence length="166" mass="17460">MAGDADHSRPVLHEAQAEGTLAGRNAACFPEMITGRRMVPFSIMFTDPPLANIGELDGKDSVIASASYEDQGRAKVEGVSRGLPRLHAGSANGKLIGAVLATPAAEHMAHLLVMAIDRGLTASDILPLPFYHPTFEEGLKPALREICSRTGGPVGMERDDGFLAGA</sequence>
<gene>
    <name evidence="2" type="ORF">BES08_27880</name>
</gene>
<dbReference type="RefSeq" id="WP_008827818.1">
    <property type="nucleotide sequence ID" value="NZ_CP017077.1"/>
</dbReference>